<dbReference type="InterPro" id="IPR044808">
    <property type="entry name" value="ERF_plant"/>
</dbReference>
<dbReference type="InterPro" id="IPR016177">
    <property type="entry name" value="DNA-bd_dom_sf"/>
</dbReference>
<evidence type="ECO:0000259" key="7">
    <source>
        <dbReference type="PROSITE" id="PS51032"/>
    </source>
</evidence>
<dbReference type="Proteomes" id="UP001408789">
    <property type="component" value="Unassembled WGS sequence"/>
</dbReference>
<organism evidence="8 9">
    <name type="scientific">Deinandra increscens subsp. villosa</name>
    <dbReference type="NCBI Taxonomy" id="3103831"/>
    <lineage>
        <taxon>Eukaryota</taxon>
        <taxon>Viridiplantae</taxon>
        <taxon>Streptophyta</taxon>
        <taxon>Embryophyta</taxon>
        <taxon>Tracheophyta</taxon>
        <taxon>Spermatophyta</taxon>
        <taxon>Magnoliopsida</taxon>
        <taxon>eudicotyledons</taxon>
        <taxon>Gunneridae</taxon>
        <taxon>Pentapetalae</taxon>
        <taxon>asterids</taxon>
        <taxon>campanulids</taxon>
        <taxon>Asterales</taxon>
        <taxon>Asteraceae</taxon>
        <taxon>Asteroideae</taxon>
        <taxon>Heliantheae alliance</taxon>
        <taxon>Madieae</taxon>
        <taxon>Madiinae</taxon>
        <taxon>Deinandra</taxon>
    </lineage>
</organism>
<comment type="subcellular location">
    <subcellularLocation>
        <location evidence="1">Nucleus</location>
    </subcellularLocation>
</comment>
<keyword evidence="2" id="KW-0611">Plant defense</keyword>
<dbReference type="CDD" id="cd00018">
    <property type="entry name" value="AP2"/>
    <property type="match status" value="1"/>
</dbReference>
<proteinExistence type="predicted"/>
<keyword evidence="5" id="KW-0804">Transcription</keyword>
<evidence type="ECO:0000256" key="1">
    <source>
        <dbReference type="ARBA" id="ARBA00004123"/>
    </source>
</evidence>
<dbReference type="Gene3D" id="3.30.730.10">
    <property type="entry name" value="AP2/ERF domain"/>
    <property type="match status" value="1"/>
</dbReference>
<dbReference type="GO" id="GO:0006952">
    <property type="term" value="P:defense response"/>
    <property type="evidence" value="ECO:0007669"/>
    <property type="project" value="UniProtKB-KW"/>
</dbReference>
<accession>A0AAP0C7E0</accession>
<dbReference type="InterPro" id="IPR036955">
    <property type="entry name" value="AP2/ERF_dom_sf"/>
</dbReference>
<evidence type="ECO:0000256" key="5">
    <source>
        <dbReference type="ARBA" id="ARBA00023163"/>
    </source>
</evidence>
<evidence type="ECO:0000256" key="2">
    <source>
        <dbReference type="ARBA" id="ARBA00022821"/>
    </source>
</evidence>
<evidence type="ECO:0000256" key="3">
    <source>
        <dbReference type="ARBA" id="ARBA00023015"/>
    </source>
</evidence>
<protein>
    <recommendedName>
        <fullName evidence="7">AP2/ERF domain-containing protein</fullName>
    </recommendedName>
</protein>
<name>A0AAP0C7E0_9ASTR</name>
<dbReference type="GO" id="GO:0003677">
    <property type="term" value="F:DNA binding"/>
    <property type="evidence" value="ECO:0007669"/>
    <property type="project" value="UniProtKB-KW"/>
</dbReference>
<dbReference type="Pfam" id="PF00847">
    <property type="entry name" value="AP2"/>
    <property type="match status" value="1"/>
</dbReference>
<dbReference type="SMART" id="SM00380">
    <property type="entry name" value="AP2"/>
    <property type="match status" value="1"/>
</dbReference>
<keyword evidence="3" id="KW-0805">Transcription regulation</keyword>
<keyword evidence="6" id="KW-0539">Nucleus</keyword>
<comment type="caution">
    <text evidence="8">The sequence shown here is derived from an EMBL/GenBank/DDBJ whole genome shotgun (WGS) entry which is preliminary data.</text>
</comment>
<dbReference type="EMBL" id="JBCNJP010000027">
    <property type="protein sequence ID" value="KAK9051506.1"/>
    <property type="molecule type" value="Genomic_DNA"/>
</dbReference>
<evidence type="ECO:0000256" key="6">
    <source>
        <dbReference type="ARBA" id="ARBA00023242"/>
    </source>
</evidence>
<dbReference type="AlphaFoldDB" id="A0AAP0C7E0"/>
<evidence type="ECO:0000313" key="8">
    <source>
        <dbReference type="EMBL" id="KAK9051506.1"/>
    </source>
</evidence>
<dbReference type="PANTHER" id="PTHR31190:SF250">
    <property type="entry name" value="TRANSCRIPTION FACTOR AP2-EREBP FAMILY"/>
    <property type="match status" value="1"/>
</dbReference>
<evidence type="ECO:0000313" key="9">
    <source>
        <dbReference type="Proteomes" id="UP001408789"/>
    </source>
</evidence>
<dbReference type="GO" id="GO:0005634">
    <property type="term" value="C:nucleus"/>
    <property type="evidence" value="ECO:0007669"/>
    <property type="project" value="UniProtKB-SubCell"/>
</dbReference>
<dbReference type="SUPFAM" id="SSF54171">
    <property type="entry name" value="DNA-binding domain"/>
    <property type="match status" value="1"/>
</dbReference>
<dbReference type="FunFam" id="3.30.730.10:FF:000001">
    <property type="entry name" value="Ethylene-responsive transcription factor 2"/>
    <property type="match status" value="1"/>
</dbReference>
<dbReference type="GO" id="GO:0003700">
    <property type="term" value="F:DNA-binding transcription factor activity"/>
    <property type="evidence" value="ECO:0007669"/>
    <property type="project" value="InterPro"/>
</dbReference>
<keyword evidence="4" id="KW-0238">DNA-binding</keyword>
<keyword evidence="9" id="KW-1185">Reference proteome</keyword>
<dbReference type="PROSITE" id="PS51032">
    <property type="entry name" value="AP2_ERF"/>
    <property type="match status" value="1"/>
</dbReference>
<evidence type="ECO:0000256" key="4">
    <source>
        <dbReference type="ARBA" id="ARBA00023125"/>
    </source>
</evidence>
<dbReference type="PRINTS" id="PR00367">
    <property type="entry name" value="ETHRSPELEMNT"/>
</dbReference>
<feature type="domain" description="AP2/ERF" evidence="7">
    <location>
        <begin position="190"/>
        <end position="248"/>
    </location>
</feature>
<sequence>MLTEANVNLSHLESIRKYLLDDHFDLFPENYQNPSSFTPHELINDWSFLQNSDESAIIMEDISKFYMEFSSNETDLYSPGSSLVSLSTIDDLISDENMDVTNSSHSQIDIQQMFQDINVDFCETPSIFSETQQFSPVAVADSSVMEAPNKRLKLDFSTGHVVAYGDEVPLAVKKDGFQGKQQQLTAPNTKYRGVRRRPWGKYTAEMRNPEKKGSRLWLGTYETPEEAAMAYDRAAFKYRGSQALLNFPHMIGTHNKNLKKNERKKWQRGKS</sequence>
<gene>
    <name evidence="8" type="ORF">SSX86_028133</name>
</gene>
<reference evidence="8 9" key="1">
    <citation type="submission" date="2024-04" db="EMBL/GenBank/DDBJ databases">
        <title>The reference genome of an endangered Asteraceae, Deinandra increscens subsp. villosa, native to the Central Coast of California.</title>
        <authorList>
            <person name="Guilliams M."/>
            <person name="Hasenstab-Lehman K."/>
            <person name="Meyer R."/>
            <person name="Mcevoy S."/>
        </authorList>
    </citation>
    <scope>NUCLEOTIDE SEQUENCE [LARGE SCALE GENOMIC DNA]</scope>
    <source>
        <tissue evidence="8">Leaf</tissue>
    </source>
</reference>
<dbReference type="GO" id="GO:0009873">
    <property type="term" value="P:ethylene-activated signaling pathway"/>
    <property type="evidence" value="ECO:0007669"/>
    <property type="project" value="InterPro"/>
</dbReference>
<dbReference type="PANTHER" id="PTHR31190">
    <property type="entry name" value="DNA-BINDING DOMAIN"/>
    <property type="match status" value="1"/>
</dbReference>
<dbReference type="InterPro" id="IPR001471">
    <property type="entry name" value="AP2/ERF_dom"/>
</dbReference>